<dbReference type="Proteomes" id="UP000236488">
    <property type="component" value="Unassembled WGS sequence"/>
</dbReference>
<protein>
    <recommendedName>
        <fullName evidence="1">DUF4143 domain-containing protein</fullName>
    </recommendedName>
</protein>
<proteinExistence type="predicted"/>
<dbReference type="EMBL" id="PPEL01000008">
    <property type="protein sequence ID" value="PNV66115.1"/>
    <property type="molecule type" value="Genomic_DNA"/>
</dbReference>
<evidence type="ECO:0000313" key="3">
    <source>
        <dbReference type="Proteomes" id="UP000236488"/>
    </source>
</evidence>
<reference evidence="2 3" key="1">
    <citation type="journal article" date="2018" name="Int. J. Syst. Evol. Microbiol.">
        <title>Rubneribacter badeniensis gen. nov., sp. nov. and Enteroscipio rubneri gen. nov., sp. nov., new members of the Eggerthellaceae isolated from human faeces.</title>
        <authorList>
            <person name="Danylec N."/>
            <person name="Gobl A."/>
            <person name="Stoll D.A."/>
            <person name="Hetzer B."/>
            <person name="Kulling S.E."/>
            <person name="Huch M."/>
        </authorList>
    </citation>
    <scope>NUCLEOTIDE SEQUENCE [LARGE SCALE GENOMIC DNA]</scope>
    <source>
        <strain evidence="2 3">ResAG-85</strain>
    </source>
</reference>
<keyword evidence="3" id="KW-1185">Reference proteome</keyword>
<evidence type="ECO:0000313" key="2">
    <source>
        <dbReference type="EMBL" id="PNV66115.1"/>
    </source>
</evidence>
<evidence type="ECO:0000259" key="1">
    <source>
        <dbReference type="Pfam" id="PF13635"/>
    </source>
</evidence>
<feature type="domain" description="DUF4143" evidence="1">
    <location>
        <begin position="9"/>
        <end position="88"/>
    </location>
</feature>
<accession>A0A2K2U709</accession>
<organism evidence="2 3">
    <name type="scientific">Rubneribacter badeniensis</name>
    <dbReference type="NCBI Taxonomy" id="2070688"/>
    <lineage>
        <taxon>Bacteria</taxon>
        <taxon>Bacillati</taxon>
        <taxon>Actinomycetota</taxon>
        <taxon>Coriobacteriia</taxon>
        <taxon>Eggerthellales</taxon>
        <taxon>Eggerthellaceae</taxon>
        <taxon>Rubneribacter</taxon>
    </lineage>
</organism>
<dbReference type="AlphaFoldDB" id="A0A2K2U709"/>
<gene>
    <name evidence="2" type="ORF">C2L80_03055</name>
</gene>
<comment type="caution">
    <text evidence="2">The sequence shown here is derived from an EMBL/GenBank/DDBJ whole genome shotgun (WGS) entry which is preliminary data.</text>
</comment>
<dbReference type="InterPro" id="IPR025420">
    <property type="entry name" value="DUF4143"/>
</dbReference>
<sequence>MAPTVSIRADPSLAAAQLGRGPEALVRDWQAFGTMFENLCIRDLLVYAQALPDIGFEPIRYYRDDSGLEADAIIELADGRWAAFEVKVGEEGVPAAASNLKRLRGKLRGNPKARVREPEFMAVITGLSHYAREVGEGIYSIPIRALAP</sequence>
<dbReference type="Pfam" id="PF13635">
    <property type="entry name" value="DUF4143"/>
    <property type="match status" value="1"/>
</dbReference>
<name>A0A2K2U709_9ACTN</name>